<dbReference type="PATRIC" id="fig|1961.12.peg.3332"/>
<feature type="compositionally biased region" description="Basic and acidic residues" evidence="1">
    <location>
        <begin position="29"/>
        <end position="39"/>
    </location>
</feature>
<evidence type="ECO:0000256" key="2">
    <source>
        <dbReference type="SAM" id="SignalP"/>
    </source>
</evidence>
<dbReference type="OrthoDB" id="4180700at2"/>
<keyword evidence="2" id="KW-0732">Signal</keyword>
<evidence type="ECO:0000313" key="4">
    <source>
        <dbReference type="Proteomes" id="UP000037084"/>
    </source>
</evidence>
<comment type="caution">
    <text evidence="3">The sequence shown here is derived from an EMBL/GenBank/DDBJ whole genome shotgun (WGS) entry which is preliminary data.</text>
</comment>
<gene>
    <name evidence="3" type="ORF">ADK75_14410</name>
</gene>
<evidence type="ECO:0000256" key="1">
    <source>
        <dbReference type="SAM" id="MobiDB-lite"/>
    </source>
</evidence>
<name>A0A0L8MTV6_STRVG</name>
<evidence type="ECO:0008006" key="5">
    <source>
        <dbReference type="Google" id="ProtNLM"/>
    </source>
</evidence>
<sequence length="258" mass="25565">MRSALVRRTVLTASAVSLTLLATACGSDKADKADAKPDAKPSAPASSAAPAAKGKTDAELAKLLVTQADLADHTFKDSTPAEAAAGATATSDKPECKVLVQAQAFVPAGTPSGTARTKAVATPKPAAEGASPEDAAKAIVGALGSTATTVTLASYEGKGAEEAFAAVKTAGEKCAGGYSATQDGETTKITKAAPGAAVTAGDEALPLTIELDVDGDKLTTQLILVRKGNTVATFSSLSLSGTAEQPKVLVEAQAKKLG</sequence>
<dbReference type="Proteomes" id="UP000037084">
    <property type="component" value="Unassembled WGS sequence"/>
</dbReference>
<dbReference type="AlphaFoldDB" id="A0A0L8MTV6"/>
<accession>A0A0L8MTV6</accession>
<organism evidence="3 4">
    <name type="scientific">Streptomyces virginiae</name>
    <name type="common">Streptomyces cinnamonensis</name>
    <dbReference type="NCBI Taxonomy" id="1961"/>
    <lineage>
        <taxon>Bacteria</taxon>
        <taxon>Bacillati</taxon>
        <taxon>Actinomycetota</taxon>
        <taxon>Actinomycetes</taxon>
        <taxon>Kitasatosporales</taxon>
        <taxon>Streptomycetaceae</taxon>
        <taxon>Streptomyces</taxon>
    </lineage>
</organism>
<dbReference type="EMBL" id="LGUV01000155">
    <property type="protein sequence ID" value="KOG53814.1"/>
    <property type="molecule type" value="Genomic_DNA"/>
</dbReference>
<feature type="signal peptide" evidence="2">
    <location>
        <begin position="1"/>
        <end position="24"/>
    </location>
</feature>
<feature type="chain" id="PRO_5039272845" description="Lipoprotein" evidence="2">
    <location>
        <begin position="25"/>
        <end position="258"/>
    </location>
</feature>
<feature type="compositionally biased region" description="Low complexity" evidence="1">
    <location>
        <begin position="40"/>
        <end position="52"/>
    </location>
</feature>
<proteinExistence type="predicted"/>
<protein>
    <recommendedName>
        <fullName evidence="5">Lipoprotein</fullName>
    </recommendedName>
</protein>
<evidence type="ECO:0000313" key="3">
    <source>
        <dbReference type="EMBL" id="KOG53814.1"/>
    </source>
</evidence>
<dbReference type="PROSITE" id="PS51257">
    <property type="entry name" value="PROKAR_LIPOPROTEIN"/>
    <property type="match status" value="1"/>
</dbReference>
<feature type="region of interest" description="Disordered" evidence="1">
    <location>
        <begin position="29"/>
        <end position="53"/>
    </location>
</feature>
<dbReference type="RefSeq" id="WP_030388847.1">
    <property type="nucleotide sequence ID" value="NZ_LGUV01000155.1"/>
</dbReference>
<reference evidence="4" key="1">
    <citation type="submission" date="2015-07" db="EMBL/GenBank/DDBJ databases">
        <authorList>
            <consortium name="Consortium for Microbial Forensics and Genomics (microFORGE)"/>
            <person name="Knight B.M."/>
            <person name="Roberts D.P."/>
            <person name="Lin D."/>
            <person name="Hari K."/>
            <person name="Fletcher J."/>
            <person name="Melcher U."/>
            <person name="Blagden T."/>
            <person name="Winegar R.A."/>
        </authorList>
    </citation>
    <scope>NUCLEOTIDE SEQUENCE [LARGE SCALE GENOMIC DNA]</scope>
    <source>
        <strain evidence="4">NRRL B-1447</strain>
    </source>
</reference>